<name>A0A9Q0LBA9_ANAIG</name>
<dbReference type="Proteomes" id="UP001149090">
    <property type="component" value="Unassembled WGS sequence"/>
</dbReference>
<accession>A0A9Q0LBA9</accession>
<protein>
    <submittedName>
        <fullName evidence="2">Uncharacterized protein</fullName>
    </submittedName>
</protein>
<evidence type="ECO:0000256" key="1">
    <source>
        <dbReference type="SAM" id="MobiDB-lite"/>
    </source>
</evidence>
<gene>
    <name evidence="2" type="ORF">M0811_02111</name>
</gene>
<evidence type="ECO:0000313" key="2">
    <source>
        <dbReference type="EMBL" id="KAJ5069541.1"/>
    </source>
</evidence>
<comment type="caution">
    <text evidence="2">The sequence shown here is derived from an EMBL/GenBank/DDBJ whole genome shotgun (WGS) entry which is preliminary data.</text>
</comment>
<organism evidence="2 3">
    <name type="scientific">Anaeramoeba ignava</name>
    <name type="common">Anaerobic marine amoeba</name>
    <dbReference type="NCBI Taxonomy" id="1746090"/>
    <lineage>
        <taxon>Eukaryota</taxon>
        <taxon>Metamonada</taxon>
        <taxon>Anaeramoebidae</taxon>
        <taxon>Anaeramoeba</taxon>
    </lineage>
</organism>
<proteinExistence type="predicted"/>
<evidence type="ECO:0000313" key="3">
    <source>
        <dbReference type="Proteomes" id="UP001149090"/>
    </source>
</evidence>
<dbReference type="EMBL" id="JAPDFW010000103">
    <property type="protein sequence ID" value="KAJ5069541.1"/>
    <property type="molecule type" value="Genomic_DNA"/>
</dbReference>
<keyword evidence="3" id="KW-1185">Reference proteome</keyword>
<reference evidence="2" key="1">
    <citation type="submission" date="2022-10" db="EMBL/GenBank/DDBJ databases">
        <title>Novel sulphate-reducing endosymbionts in the free-living metamonad Anaeramoeba.</title>
        <authorList>
            <person name="Jerlstrom-Hultqvist J."/>
            <person name="Cepicka I."/>
            <person name="Gallot-Lavallee L."/>
            <person name="Salas-Leiva D."/>
            <person name="Curtis B.A."/>
            <person name="Zahonova K."/>
            <person name="Pipaliya S."/>
            <person name="Dacks J."/>
            <person name="Roger A.J."/>
        </authorList>
    </citation>
    <scope>NUCLEOTIDE SEQUENCE</scope>
    <source>
        <strain evidence="2">BMAN</strain>
    </source>
</reference>
<feature type="region of interest" description="Disordered" evidence="1">
    <location>
        <begin position="1"/>
        <end position="22"/>
    </location>
</feature>
<dbReference type="AlphaFoldDB" id="A0A9Q0LBA9"/>
<sequence length="128" mass="15237">MFNFSITKNQNQQQENENETENQTELISNNLFFKNNNDSQVEIPLIDQPKEIPLEELNEDHKNQNKIDNYFLNQDFLNAPLISNIFFMERNQEKADKQIVIQNFHLKCFGSMKGYLNNEFVIKQLSDF</sequence>